<evidence type="ECO:0000313" key="3">
    <source>
        <dbReference type="EMBL" id="TQJ03449.1"/>
    </source>
</evidence>
<accession>A0A542DK25</accession>
<comment type="caution">
    <text evidence="3">The sequence shown here is derived from an EMBL/GenBank/DDBJ whole genome shotgun (WGS) entry which is preliminary data.</text>
</comment>
<dbReference type="EMBL" id="VFML01000001">
    <property type="protein sequence ID" value="TQJ03449.1"/>
    <property type="molecule type" value="Genomic_DNA"/>
</dbReference>
<protein>
    <recommendedName>
        <fullName evidence="5">Integral membrane protein</fullName>
    </recommendedName>
</protein>
<evidence type="ECO:0008006" key="5">
    <source>
        <dbReference type="Google" id="ProtNLM"/>
    </source>
</evidence>
<reference evidence="3 4" key="1">
    <citation type="submission" date="2019-06" db="EMBL/GenBank/DDBJ databases">
        <title>Sequencing the genomes of 1000 actinobacteria strains.</title>
        <authorList>
            <person name="Klenk H.-P."/>
        </authorList>
    </citation>
    <scope>NUCLEOTIDE SEQUENCE [LARGE SCALE GENOMIC DNA]</scope>
    <source>
        <strain evidence="3 4">DSM 45679</strain>
    </source>
</reference>
<evidence type="ECO:0000256" key="2">
    <source>
        <dbReference type="SAM" id="Phobius"/>
    </source>
</evidence>
<feature type="transmembrane region" description="Helical" evidence="2">
    <location>
        <begin position="130"/>
        <end position="146"/>
    </location>
</feature>
<evidence type="ECO:0000256" key="1">
    <source>
        <dbReference type="SAM" id="MobiDB-lite"/>
    </source>
</evidence>
<feature type="transmembrane region" description="Helical" evidence="2">
    <location>
        <begin position="89"/>
        <end position="110"/>
    </location>
</feature>
<keyword evidence="4" id="KW-1185">Reference proteome</keyword>
<proteinExistence type="predicted"/>
<organism evidence="3 4">
    <name type="scientific">Amycolatopsis cihanbeyliensis</name>
    <dbReference type="NCBI Taxonomy" id="1128664"/>
    <lineage>
        <taxon>Bacteria</taxon>
        <taxon>Bacillati</taxon>
        <taxon>Actinomycetota</taxon>
        <taxon>Actinomycetes</taxon>
        <taxon>Pseudonocardiales</taxon>
        <taxon>Pseudonocardiaceae</taxon>
        <taxon>Amycolatopsis</taxon>
    </lineage>
</organism>
<feature type="transmembrane region" description="Helical" evidence="2">
    <location>
        <begin position="62"/>
        <end position="82"/>
    </location>
</feature>
<feature type="region of interest" description="Disordered" evidence="1">
    <location>
        <begin position="1"/>
        <end position="26"/>
    </location>
</feature>
<feature type="compositionally biased region" description="Basic and acidic residues" evidence="1">
    <location>
        <begin position="13"/>
        <end position="24"/>
    </location>
</feature>
<dbReference type="Proteomes" id="UP000320876">
    <property type="component" value="Unassembled WGS sequence"/>
</dbReference>
<feature type="transmembrane region" description="Helical" evidence="2">
    <location>
        <begin position="34"/>
        <end position="56"/>
    </location>
</feature>
<gene>
    <name evidence="3" type="ORF">FB471_3209</name>
</gene>
<evidence type="ECO:0000313" key="4">
    <source>
        <dbReference type="Proteomes" id="UP000320876"/>
    </source>
</evidence>
<keyword evidence="2" id="KW-0472">Membrane</keyword>
<sequence length="154" mass="16476">MTEPEPSRPVSHRHPDGGEGERAGIRTATGPGRVLVAVYAIFAVGATSRAAVQIAARFDEAPLAYLLSAFAAVVYLLATLALARSGRAWWRVALAACSVEFVGVLTVGTLTVFDAAAFPDATVWSNYGRGYLFIPLVLPVIGLYWLRRTGRATR</sequence>
<dbReference type="AlphaFoldDB" id="A0A542DK25"/>
<keyword evidence="2" id="KW-1133">Transmembrane helix</keyword>
<keyword evidence="2" id="KW-0812">Transmembrane</keyword>
<name>A0A542DK25_AMYCI</name>